<dbReference type="Proteomes" id="UP000032233">
    <property type="component" value="Unassembled WGS sequence"/>
</dbReference>
<evidence type="ECO:0008006" key="3">
    <source>
        <dbReference type="Google" id="ProtNLM"/>
    </source>
</evidence>
<reference evidence="1 2" key="1">
    <citation type="submission" date="2013-11" db="EMBL/GenBank/DDBJ databases">
        <title>Metagenomic analysis of a methanogenic consortium involved in long chain n-alkane degradation.</title>
        <authorList>
            <person name="Davidova I.A."/>
            <person name="Callaghan A.V."/>
            <person name="Wawrik B."/>
            <person name="Pruitt S."/>
            <person name="Marks C."/>
            <person name="Duncan K.E."/>
            <person name="Suflita J.M."/>
        </authorList>
    </citation>
    <scope>NUCLEOTIDE SEQUENCE [LARGE SCALE GENOMIC DNA]</scope>
    <source>
        <strain evidence="1 2">SPR</strain>
    </source>
</reference>
<dbReference type="RefSeq" id="WP_044346892.1">
    <property type="nucleotide sequence ID" value="NZ_AZAC01000003.1"/>
</dbReference>
<evidence type="ECO:0000313" key="2">
    <source>
        <dbReference type="Proteomes" id="UP000032233"/>
    </source>
</evidence>
<keyword evidence="2" id="KW-1185">Reference proteome</keyword>
<accession>A0A0D2GKV3</accession>
<dbReference type="OrthoDB" id="9793253at2"/>
<dbReference type="PATRIC" id="fig|1429043.3.peg.958"/>
<dbReference type="InParanoid" id="A0A0D2GKV3"/>
<dbReference type="EMBL" id="AZAC01000003">
    <property type="protein sequence ID" value="KIX15372.1"/>
    <property type="molecule type" value="Genomic_DNA"/>
</dbReference>
<proteinExistence type="predicted"/>
<evidence type="ECO:0000313" key="1">
    <source>
        <dbReference type="EMBL" id="KIX15372.1"/>
    </source>
</evidence>
<gene>
    <name evidence="1" type="ORF">X474_04505</name>
</gene>
<organism evidence="1 2">
    <name type="scientific">Dethiosulfatarculus sandiegensis</name>
    <dbReference type="NCBI Taxonomy" id="1429043"/>
    <lineage>
        <taxon>Bacteria</taxon>
        <taxon>Pseudomonadati</taxon>
        <taxon>Thermodesulfobacteriota</taxon>
        <taxon>Desulfarculia</taxon>
        <taxon>Desulfarculales</taxon>
        <taxon>Desulfarculaceae</taxon>
        <taxon>Dethiosulfatarculus</taxon>
    </lineage>
</organism>
<dbReference type="AlphaFoldDB" id="A0A0D2GKV3"/>
<dbReference type="STRING" id="1429043.X474_04505"/>
<name>A0A0D2GKV3_9BACT</name>
<sequence>MSQTPQNIQELSKEELIEFLVTTFRRTLIHYGLWFREAEYQLGMKQAMDAEDQAFSASFAIHMKRLSKILGFEVDPKGMPVALLNQSRERILKLIEAQSANWLANDGVWFQAVENAHDMDTAKRCNDSCWTRYSPYEAERIKRLLGLPDNSGLEGLKKALNFRTYAQLNKQSFHEETENSFVFQMNECRVQVARQRKGLTDYPCRSAGKVEYRFFAQTIDSRIETECVGCPPDEHPAEWFCAWKFTLKA</sequence>
<comment type="caution">
    <text evidence="1">The sequence shown here is derived from an EMBL/GenBank/DDBJ whole genome shotgun (WGS) entry which is preliminary data.</text>
</comment>
<protein>
    <recommendedName>
        <fullName evidence="3">Cytosolic protein</fullName>
    </recommendedName>
</protein>
<dbReference type="Pfam" id="PF19620">
    <property type="entry name" value="DUF6125"/>
    <property type="match status" value="2"/>
</dbReference>